<dbReference type="RefSeq" id="WP_061970525.1">
    <property type="nucleotide sequence ID" value="NZ_FMAV01000001.1"/>
</dbReference>
<dbReference type="Pfam" id="PF12804">
    <property type="entry name" value="NTP_transf_3"/>
    <property type="match status" value="1"/>
</dbReference>
<comment type="caution">
    <text evidence="2">The sequence shown here is derived from an EMBL/GenBank/DDBJ whole genome shotgun (WGS) entry which is preliminary data.</text>
</comment>
<dbReference type="InterPro" id="IPR029044">
    <property type="entry name" value="Nucleotide-diphossugar_trans"/>
</dbReference>
<accession>A0A0V8JER6</accession>
<organism evidence="2 3">
    <name type="scientific">Fictibacillus enclensis</name>
    <dbReference type="NCBI Taxonomy" id="1017270"/>
    <lineage>
        <taxon>Bacteria</taxon>
        <taxon>Bacillati</taxon>
        <taxon>Bacillota</taxon>
        <taxon>Bacilli</taxon>
        <taxon>Bacillales</taxon>
        <taxon>Fictibacillaceae</taxon>
        <taxon>Fictibacillus</taxon>
    </lineage>
</organism>
<dbReference type="Gene3D" id="3.90.550.10">
    <property type="entry name" value="Spore Coat Polysaccharide Biosynthesis Protein SpsA, Chain A"/>
    <property type="match status" value="1"/>
</dbReference>
<dbReference type="PANTHER" id="PTHR43777">
    <property type="entry name" value="MOLYBDENUM COFACTOR CYTIDYLYLTRANSFERASE"/>
    <property type="match status" value="1"/>
</dbReference>
<dbReference type="CDD" id="cd04182">
    <property type="entry name" value="GT_2_like_f"/>
    <property type="match status" value="1"/>
</dbReference>
<dbReference type="GO" id="GO:0016779">
    <property type="term" value="F:nucleotidyltransferase activity"/>
    <property type="evidence" value="ECO:0007669"/>
    <property type="project" value="UniProtKB-ARBA"/>
</dbReference>
<name>A0A0V8JER6_9BACL</name>
<dbReference type="AlphaFoldDB" id="A0A0V8JER6"/>
<dbReference type="Proteomes" id="UP000054099">
    <property type="component" value="Unassembled WGS sequence"/>
</dbReference>
<evidence type="ECO:0000313" key="2">
    <source>
        <dbReference type="EMBL" id="KSU85524.1"/>
    </source>
</evidence>
<gene>
    <name evidence="2" type="ORF">AS030_08510</name>
</gene>
<dbReference type="PANTHER" id="PTHR43777:SF1">
    <property type="entry name" value="MOLYBDENUM COFACTOR CYTIDYLYLTRANSFERASE"/>
    <property type="match status" value="1"/>
</dbReference>
<dbReference type="OrthoDB" id="285216at2"/>
<evidence type="ECO:0000313" key="3">
    <source>
        <dbReference type="Proteomes" id="UP000054099"/>
    </source>
</evidence>
<dbReference type="SUPFAM" id="SSF53448">
    <property type="entry name" value="Nucleotide-diphospho-sugar transferases"/>
    <property type="match status" value="1"/>
</dbReference>
<feature type="domain" description="MobA-like NTP transferase" evidence="1">
    <location>
        <begin position="6"/>
        <end position="172"/>
    </location>
</feature>
<keyword evidence="3" id="KW-1185">Reference proteome</keyword>
<dbReference type="EMBL" id="LNQN01000001">
    <property type="protein sequence ID" value="KSU85524.1"/>
    <property type="molecule type" value="Genomic_DNA"/>
</dbReference>
<proteinExistence type="predicted"/>
<dbReference type="InterPro" id="IPR025877">
    <property type="entry name" value="MobA-like_NTP_Trfase"/>
</dbReference>
<reference evidence="2 3" key="1">
    <citation type="journal article" date="2014" name="Antonie Van Leeuwenhoek">
        <title>Fictibacillus enclensis sp. nov., isolated from marine sediment.</title>
        <authorList>
            <person name="Dastager S.G."/>
            <person name="Mawlankar R."/>
            <person name="Srinivasan K."/>
            <person name="Tang S.K."/>
            <person name="Lee J.C."/>
            <person name="Ramana V.V."/>
            <person name="Shouche Y.S."/>
        </authorList>
    </citation>
    <scope>NUCLEOTIDE SEQUENCE [LARGE SCALE GENOMIC DNA]</scope>
    <source>
        <strain evidence="2 3">NIO-1003</strain>
    </source>
</reference>
<sequence>MRKMMGIYLAAGYSRRMGVNKLALPLKHSTVGSLGLENALSSRLDDIIVVVRKEDDLDWLDPALRGNTKNNGLNLVRCGTENHGQAESLKTGIKQAIQLQIDAIVIMLADQPFVTKEIIEDLINQYERFDPPFVAARLQGIIQPPVLFSSRVFPSLLKLEGDQGAKSLFANHQIGQGSFIDFKDDRLLFDVDQIKDYEKAIKYTSS</sequence>
<protein>
    <recommendedName>
        <fullName evidence="1">MobA-like NTP transferase domain-containing protein</fullName>
    </recommendedName>
</protein>
<evidence type="ECO:0000259" key="1">
    <source>
        <dbReference type="Pfam" id="PF12804"/>
    </source>
</evidence>